<dbReference type="Proteomes" id="UP001159364">
    <property type="component" value="Linkage Group LG11"/>
</dbReference>
<organism evidence="4 5">
    <name type="scientific">Erythroxylum novogranatense</name>
    <dbReference type="NCBI Taxonomy" id="1862640"/>
    <lineage>
        <taxon>Eukaryota</taxon>
        <taxon>Viridiplantae</taxon>
        <taxon>Streptophyta</taxon>
        <taxon>Embryophyta</taxon>
        <taxon>Tracheophyta</taxon>
        <taxon>Spermatophyta</taxon>
        <taxon>Magnoliopsida</taxon>
        <taxon>eudicotyledons</taxon>
        <taxon>Gunneridae</taxon>
        <taxon>Pentapetalae</taxon>
        <taxon>rosids</taxon>
        <taxon>fabids</taxon>
        <taxon>Malpighiales</taxon>
        <taxon>Erythroxylaceae</taxon>
        <taxon>Erythroxylum</taxon>
    </lineage>
</organism>
<name>A0AAV8SIB3_9ROSI</name>
<evidence type="ECO:0000256" key="2">
    <source>
        <dbReference type="SAM" id="SignalP"/>
    </source>
</evidence>
<gene>
    <name evidence="4" type="ORF">K2173_025901</name>
</gene>
<dbReference type="Pfam" id="PF10358">
    <property type="entry name" value="NT-C2"/>
    <property type="match status" value="1"/>
</dbReference>
<reference evidence="4 5" key="1">
    <citation type="submission" date="2021-09" db="EMBL/GenBank/DDBJ databases">
        <title>Genomic insights and catalytic innovation underlie evolution of tropane alkaloids biosynthesis.</title>
        <authorList>
            <person name="Wang Y.-J."/>
            <person name="Tian T."/>
            <person name="Huang J.-P."/>
            <person name="Huang S.-X."/>
        </authorList>
    </citation>
    <scope>NUCLEOTIDE SEQUENCE [LARGE SCALE GENOMIC DNA]</scope>
    <source>
        <strain evidence="4">KIB-2018</strain>
        <tissue evidence="4">Leaf</tissue>
    </source>
</reference>
<feature type="chain" id="PRO_5043900036" description="C2 NT-type domain-containing protein" evidence="2">
    <location>
        <begin position="21"/>
        <end position="611"/>
    </location>
</feature>
<evidence type="ECO:0000313" key="5">
    <source>
        <dbReference type="Proteomes" id="UP001159364"/>
    </source>
</evidence>
<dbReference type="EMBL" id="JAIWQS010000011">
    <property type="protein sequence ID" value="KAJ8751728.1"/>
    <property type="molecule type" value="Genomic_DNA"/>
</dbReference>
<dbReference type="PROSITE" id="PS51840">
    <property type="entry name" value="C2_NT"/>
    <property type="match status" value="1"/>
</dbReference>
<dbReference type="PANTHER" id="PTHR31182:SF17">
    <property type="entry name" value="EEIG1_EHBP1 PROTEIN AMINO-TERMINAL DOMAIN PROTEIN"/>
    <property type="match status" value="1"/>
</dbReference>
<sequence>MNISLVIIIISINVISKISSGPFPFFFSLTTMAKWSLSPRQTRKLRVKVSPLKLEGICREMVGDGERERVVVLKMKWKGPKTSLVPFQRASKTQINYSREMLLREGESIHWDDEFERICSFPTASREDSSAPWNVSFDVLTSEGRNPKSKLVVLGNVSLNIAEFITRAESQIEKKLLIPLQIDGMAIEATLSVRLSFAEITNSNDSTRIGQNTTGAEDKEDIFHVVKKFIAFDKQKRREDEPSSSDSNHPSVFISDGSPKNGSSDSESSSWAEMGSPSSEKTRFDFVPKTGLFSWKRRRTSLRLPRKKVESLIENPDVSGLGPFELQKGGSFIRGNDWEPKDILSRDGEAKLKTDVFFASFDQRSERAAGQSACTALVAVIAHWFCTNKACMLTTSQFDTLITEGSSEWRKLCDNEAHRTDFPDCHFDLETVLKADLRPLIVLQSFTGIFSPDKFQNLKGATSFEDVWREISRNTDSSEDRIYIVSWNDHFFVLKVDKDAYYIIDSLGERLFEGCNQAYMLRFDESSMMVGKNTKEEVGTEERAGENGRMYNREESETIICKGKECCKEFIKRFLANIPLKELEEEEKKGTVSTFPLLRRLQIDFHYCSPV</sequence>
<keyword evidence="2" id="KW-0732">Signal</keyword>
<dbReference type="PANTHER" id="PTHR31182">
    <property type="entry name" value="C2 NT-TYPE DOMAIN-CONTAINING PROTEIN"/>
    <property type="match status" value="1"/>
</dbReference>
<comment type="caution">
    <text evidence="4">The sequence shown here is derived from an EMBL/GenBank/DDBJ whole genome shotgun (WGS) entry which is preliminary data.</text>
</comment>
<accession>A0AAV8SIB3</accession>
<evidence type="ECO:0000313" key="4">
    <source>
        <dbReference type="EMBL" id="KAJ8751728.1"/>
    </source>
</evidence>
<feature type="compositionally biased region" description="Low complexity" evidence="1">
    <location>
        <begin position="257"/>
        <end position="279"/>
    </location>
</feature>
<dbReference type="InterPro" id="IPR019448">
    <property type="entry name" value="NT-C2"/>
</dbReference>
<keyword evidence="5" id="KW-1185">Reference proteome</keyword>
<protein>
    <recommendedName>
        <fullName evidence="3">C2 NT-type domain-containing protein</fullName>
    </recommendedName>
</protein>
<feature type="signal peptide" evidence="2">
    <location>
        <begin position="1"/>
        <end position="20"/>
    </location>
</feature>
<proteinExistence type="predicted"/>
<evidence type="ECO:0000256" key="1">
    <source>
        <dbReference type="SAM" id="MobiDB-lite"/>
    </source>
</evidence>
<dbReference type="AlphaFoldDB" id="A0AAV8SIB3"/>
<feature type="region of interest" description="Disordered" evidence="1">
    <location>
        <begin position="236"/>
        <end position="283"/>
    </location>
</feature>
<evidence type="ECO:0000259" key="3">
    <source>
        <dbReference type="PROSITE" id="PS51840"/>
    </source>
</evidence>
<feature type="domain" description="C2 NT-type" evidence="3">
    <location>
        <begin position="35"/>
        <end position="199"/>
    </location>
</feature>